<evidence type="ECO:0000313" key="3">
    <source>
        <dbReference type="Proteomes" id="UP001172159"/>
    </source>
</evidence>
<keyword evidence="3" id="KW-1185">Reference proteome</keyword>
<comment type="caution">
    <text evidence="2">The sequence shown here is derived from an EMBL/GenBank/DDBJ whole genome shotgun (WGS) entry which is preliminary data.</text>
</comment>
<proteinExistence type="predicted"/>
<feature type="compositionally biased region" description="Polar residues" evidence="1">
    <location>
        <begin position="117"/>
        <end position="131"/>
    </location>
</feature>
<evidence type="ECO:0000313" key="2">
    <source>
        <dbReference type="EMBL" id="KAK0710549.1"/>
    </source>
</evidence>
<dbReference type="EMBL" id="JAUKTV010000017">
    <property type="protein sequence ID" value="KAK0710549.1"/>
    <property type="molecule type" value="Genomic_DNA"/>
</dbReference>
<organism evidence="2 3">
    <name type="scientific">Apiosordaria backusii</name>
    <dbReference type="NCBI Taxonomy" id="314023"/>
    <lineage>
        <taxon>Eukaryota</taxon>
        <taxon>Fungi</taxon>
        <taxon>Dikarya</taxon>
        <taxon>Ascomycota</taxon>
        <taxon>Pezizomycotina</taxon>
        <taxon>Sordariomycetes</taxon>
        <taxon>Sordariomycetidae</taxon>
        <taxon>Sordariales</taxon>
        <taxon>Lasiosphaeriaceae</taxon>
        <taxon>Apiosordaria</taxon>
    </lineage>
</organism>
<protein>
    <submittedName>
        <fullName evidence="2">Uncharacterized protein</fullName>
    </submittedName>
</protein>
<feature type="compositionally biased region" description="Basic and acidic residues" evidence="1">
    <location>
        <begin position="145"/>
        <end position="160"/>
    </location>
</feature>
<feature type="region of interest" description="Disordered" evidence="1">
    <location>
        <begin position="1"/>
        <end position="82"/>
    </location>
</feature>
<sequence length="703" mass="78814">MKRKYPARSPPSTSLSELYRDTEPPRKKPRICETTQYRRSNRRTWMNRGIERRVTRSQASSRSRSPPINASPHVIPEAGETGLNAQEKIQVAWWGARVTESSASSDGKASAKRVTRASRSMRSSPRISTRDTPALGKSRVNRGSLTDEDRVDDHDPRMSEDYLPLSPPSPENETRRKRRKPFDVNESERNVLPIKTIPEQNVSDMMAAGDYIPFSPDSPIATRHQGLPSPGPRRFSAITSRLRTRIGNESPPHVDGVDGLALSAVEAQPAETEEEASATGSGAIHPQIEVDTRIWNTDLLDAKDEQRESDRIWPARKGGVYCESCFRDECIRWIRVRDKVMFASRLLGRDEVLQKMKSAFRHSEEERTSTRGTTTQKSIILPDQMKSRAHRLFHGNPPDTLGLALLRVLAEGRVQTLDKKTQDQVTNVLSSLRQDIGVSVGHLHRLEGKCKTLIETCGFSTGAQQEHKKAIPNDVVWLWEFDGRLQDAYRRFSIETYTGSHFAATLTTRVREAAIAELWARADAARGNGTGMLDQVETSLGLRTKSDEFLRSIGTAVAQAWRELEQEGGDSVGTAFPCQYCAESESANSRATRNLKGRANQENPWIRPLIWAYEMSAETASRTMAEEFFRLVESRGAAVAEVPGIQFLVDSTGGEKRIVLVEMASVFDAMWKERQPGKTTSYDTPVAVWEKWHNGGLQDFSIV</sequence>
<dbReference type="AlphaFoldDB" id="A0AA40A7C2"/>
<feature type="compositionally biased region" description="Low complexity" evidence="1">
    <location>
        <begin position="56"/>
        <end position="65"/>
    </location>
</feature>
<gene>
    <name evidence="2" type="ORF">B0T21DRAFT_416094</name>
</gene>
<accession>A0AA40A7C2</accession>
<evidence type="ECO:0000256" key="1">
    <source>
        <dbReference type="SAM" id="MobiDB-lite"/>
    </source>
</evidence>
<name>A0AA40A7C2_9PEZI</name>
<dbReference type="Proteomes" id="UP001172159">
    <property type="component" value="Unassembled WGS sequence"/>
</dbReference>
<reference evidence="2" key="1">
    <citation type="submission" date="2023-06" db="EMBL/GenBank/DDBJ databases">
        <title>Genome-scale phylogeny and comparative genomics of the fungal order Sordariales.</title>
        <authorList>
            <consortium name="Lawrence Berkeley National Laboratory"/>
            <person name="Hensen N."/>
            <person name="Bonometti L."/>
            <person name="Westerberg I."/>
            <person name="Brannstrom I.O."/>
            <person name="Guillou S."/>
            <person name="Cros-Aarteil S."/>
            <person name="Calhoun S."/>
            <person name="Haridas S."/>
            <person name="Kuo A."/>
            <person name="Mondo S."/>
            <person name="Pangilinan J."/>
            <person name="Riley R."/>
            <person name="Labutti K."/>
            <person name="Andreopoulos B."/>
            <person name="Lipzen A."/>
            <person name="Chen C."/>
            <person name="Yanf M."/>
            <person name="Daum C."/>
            <person name="Ng V."/>
            <person name="Clum A."/>
            <person name="Steindorff A."/>
            <person name="Ohm R."/>
            <person name="Martin F."/>
            <person name="Silar P."/>
            <person name="Natvig D."/>
            <person name="Lalanne C."/>
            <person name="Gautier V."/>
            <person name="Ament-Velasquez S.L."/>
            <person name="Kruys A."/>
            <person name="Hutchinson M.I."/>
            <person name="Powell A.J."/>
            <person name="Barry K."/>
            <person name="Miller A.N."/>
            <person name="Grigoriev I.V."/>
            <person name="Debuchy R."/>
            <person name="Gladieux P."/>
            <person name="Thoren M.H."/>
            <person name="Johannesson H."/>
        </authorList>
    </citation>
    <scope>NUCLEOTIDE SEQUENCE</scope>
    <source>
        <strain evidence="2">CBS 540.89</strain>
    </source>
</reference>
<feature type="region of interest" description="Disordered" evidence="1">
    <location>
        <begin position="99"/>
        <end position="189"/>
    </location>
</feature>